<comment type="similarity">
    <text evidence="2">Belongs to the cation diffusion facilitator (CDF) transporter (TC 2.A.4) family. SLC30A subfamily.</text>
</comment>
<dbReference type="InterPro" id="IPR058533">
    <property type="entry name" value="Cation_efflux_TM"/>
</dbReference>
<feature type="transmembrane region" description="Helical" evidence="8">
    <location>
        <begin position="160"/>
        <end position="181"/>
    </location>
</feature>
<dbReference type="InterPro" id="IPR050681">
    <property type="entry name" value="CDF/SLC30A"/>
</dbReference>
<dbReference type="GO" id="GO:0005385">
    <property type="term" value="F:zinc ion transmembrane transporter activity"/>
    <property type="evidence" value="ECO:0007669"/>
    <property type="project" value="TreeGrafter"/>
</dbReference>
<dbReference type="RefSeq" id="WP_122923315.1">
    <property type="nucleotide sequence ID" value="NZ_RHHU01000003.1"/>
</dbReference>
<evidence type="ECO:0000256" key="6">
    <source>
        <dbReference type="ARBA" id="ARBA00023065"/>
    </source>
</evidence>
<keyword evidence="3" id="KW-0813">Transport</keyword>
<evidence type="ECO:0000256" key="4">
    <source>
        <dbReference type="ARBA" id="ARBA00022692"/>
    </source>
</evidence>
<keyword evidence="12" id="KW-1185">Reference proteome</keyword>
<feature type="transmembrane region" description="Helical" evidence="8">
    <location>
        <begin position="58"/>
        <end position="77"/>
    </location>
</feature>
<evidence type="ECO:0000259" key="10">
    <source>
        <dbReference type="Pfam" id="PF16916"/>
    </source>
</evidence>
<dbReference type="InterPro" id="IPR002524">
    <property type="entry name" value="Cation_efflux"/>
</dbReference>
<feature type="transmembrane region" description="Helical" evidence="8">
    <location>
        <begin position="25"/>
        <end position="46"/>
    </location>
</feature>
<sequence length="338" mass="36935">MGHHHHDHSHDHSHHHHGRGASKKALLVSLCIITLFLIVEIIGGFFTNSLALLSDAGHMLSDASALLLSLIALHFASRPPSAQKTFGMHRFEILAALINGVTLVVISLIIIWEAYQRLLAPPEVASGTMIIIATVGLLANVAAAFVLMRGDYKENMNVRSAYLHVLGDMLGSIGAILGGILMWAFGWYIADPLISVVVAILIMLSAWRVTKESVHILLEGAPSRLDTTEIAGRLQQLEGVTAVHDLHVWTVTSGFESLTCHLIAADDLPSYPILAQALQVLEHDFGITHATIQIENSSVQHDRLHCEEGSHQEDHEALSHAHICQGHDHSHEKAKHEH</sequence>
<evidence type="ECO:0000259" key="9">
    <source>
        <dbReference type="Pfam" id="PF01545"/>
    </source>
</evidence>
<dbReference type="AlphaFoldDB" id="A0A3M8DMG3"/>
<keyword evidence="7 8" id="KW-0472">Membrane</keyword>
<dbReference type="PANTHER" id="PTHR11562">
    <property type="entry name" value="CATION EFFLUX PROTEIN/ ZINC TRANSPORTER"/>
    <property type="match status" value="1"/>
</dbReference>
<dbReference type="SUPFAM" id="SSF160240">
    <property type="entry name" value="Cation efflux protein cytoplasmic domain-like"/>
    <property type="match status" value="1"/>
</dbReference>
<proteinExistence type="inferred from homology"/>
<dbReference type="InterPro" id="IPR027470">
    <property type="entry name" value="Cation_efflux_CTD"/>
</dbReference>
<feature type="transmembrane region" description="Helical" evidence="8">
    <location>
        <begin position="89"/>
        <end position="112"/>
    </location>
</feature>
<gene>
    <name evidence="11" type="ORF">EDM59_09425</name>
</gene>
<dbReference type="InterPro" id="IPR027469">
    <property type="entry name" value="Cation_efflux_TMD_sf"/>
</dbReference>
<name>A0A3M8DMG3_9BACL</name>
<evidence type="ECO:0000256" key="3">
    <source>
        <dbReference type="ARBA" id="ARBA00022448"/>
    </source>
</evidence>
<dbReference type="EMBL" id="RHHU01000003">
    <property type="protein sequence ID" value="RNB89292.1"/>
    <property type="molecule type" value="Genomic_DNA"/>
</dbReference>
<evidence type="ECO:0000256" key="7">
    <source>
        <dbReference type="ARBA" id="ARBA00023136"/>
    </source>
</evidence>
<evidence type="ECO:0000256" key="2">
    <source>
        <dbReference type="ARBA" id="ARBA00008873"/>
    </source>
</evidence>
<dbReference type="PANTHER" id="PTHR11562:SF17">
    <property type="entry name" value="RE54080P-RELATED"/>
    <property type="match status" value="1"/>
</dbReference>
<keyword evidence="4 8" id="KW-0812">Transmembrane</keyword>
<evidence type="ECO:0000256" key="8">
    <source>
        <dbReference type="SAM" id="Phobius"/>
    </source>
</evidence>
<dbReference type="NCBIfam" id="TIGR01297">
    <property type="entry name" value="CDF"/>
    <property type="match status" value="1"/>
</dbReference>
<protein>
    <submittedName>
        <fullName evidence="11">Cation transporter</fullName>
    </submittedName>
</protein>
<accession>A0A3M8DMG3</accession>
<dbReference type="Proteomes" id="UP000269573">
    <property type="component" value="Unassembled WGS sequence"/>
</dbReference>
<evidence type="ECO:0000256" key="1">
    <source>
        <dbReference type="ARBA" id="ARBA00004141"/>
    </source>
</evidence>
<dbReference type="Pfam" id="PF16916">
    <property type="entry name" value="ZT_dimer"/>
    <property type="match status" value="1"/>
</dbReference>
<keyword evidence="5 8" id="KW-1133">Transmembrane helix</keyword>
<feature type="transmembrane region" description="Helical" evidence="8">
    <location>
        <begin position="124"/>
        <end position="148"/>
    </location>
</feature>
<dbReference type="InterPro" id="IPR036837">
    <property type="entry name" value="Cation_efflux_CTD_sf"/>
</dbReference>
<dbReference type="SUPFAM" id="SSF161111">
    <property type="entry name" value="Cation efflux protein transmembrane domain-like"/>
    <property type="match status" value="1"/>
</dbReference>
<dbReference type="GO" id="GO:0005886">
    <property type="term" value="C:plasma membrane"/>
    <property type="evidence" value="ECO:0007669"/>
    <property type="project" value="TreeGrafter"/>
</dbReference>
<feature type="domain" description="Cation efflux protein transmembrane" evidence="9">
    <location>
        <begin position="26"/>
        <end position="218"/>
    </location>
</feature>
<evidence type="ECO:0000313" key="12">
    <source>
        <dbReference type="Proteomes" id="UP000269573"/>
    </source>
</evidence>
<organism evidence="11 12">
    <name type="scientific">Brevibacillus nitrificans</name>
    <dbReference type="NCBI Taxonomy" id="651560"/>
    <lineage>
        <taxon>Bacteria</taxon>
        <taxon>Bacillati</taxon>
        <taxon>Bacillota</taxon>
        <taxon>Bacilli</taxon>
        <taxon>Bacillales</taxon>
        <taxon>Paenibacillaceae</taxon>
        <taxon>Brevibacillus</taxon>
    </lineage>
</organism>
<evidence type="ECO:0000256" key="5">
    <source>
        <dbReference type="ARBA" id="ARBA00022989"/>
    </source>
</evidence>
<comment type="caution">
    <text evidence="11">The sequence shown here is derived from an EMBL/GenBank/DDBJ whole genome shotgun (WGS) entry which is preliminary data.</text>
</comment>
<comment type="subcellular location">
    <subcellularLocation>
        <location evidence="1">Membrane</location>
        <topology evidence="1">Multi-pass membrane protein</topology>
    </subcellularLocation>
</comment>
<reference evidence="11 12" key="1">
    <citation type="submission" date="2018-10" db="EMBL/GenBank/DDBJ databases">
        <title>Phylogenomics of Brevibacillus.</title>
        <authorList>
            <person name="Dunlap C."/>
        </authorList>
    </citation>
    <scope>NUCLEOTIDE SEQUENCE [LARGE SCALE GENOMIC DNA]</scope>
    <source>
        <strain evidence="11 12">JCM 15774</strain>
    </source>
</reference>
<dbReference type="Gene3D" id="1.20.1510.10">
    <property type="entry name" value="Cation efflux protein transmembrane domain"/>
    <property type="match status" value="1"/>
</dbReference>
<keyword evidence="6" id="KW-0406">Ion transport</keyword>
<feature type="transmembrane region" description="Helical" evidence="8">
    <location>
        <begin position="187"/>
        <end position="207"/>
    </location>
</feature>
<feature type="domain" description="Cation efflux protein cytoplasmic" evidence="10">
    <location>
        <begin position="223"/>
        <end position="296"/>
    </location>
</feature>
<dbReference type="Pfam" id="PF01545">
    <property type="entry name" value="Cation_efflux"/>
    <property type="match status" value="1"/>
</dbReference>
<evidence type="ECO:0000313" key="11">
    <source>
        <dbReference type="EMBL" id="RNB89292.1"/>
    </source>
</evidence>